<dbReference type="Gene3D" id="3.30.1780.10">
    <property type="entry name" value="ornithine cyclodeaminase, domain 1"/>
    <property type="match status" value="1"/>
</dbReference>
<dbReference type="Gene3D" id="3.40.50.720">
    <property type="entry name" value="NAD(P)-binding Rossmann-like Domain"/>
    <property type="match status" value="1"/>
</dbReference>
<comment type="caution">
    <text evidence="1">The sequence shown here is derived from an EMBL/GenBank/DDBJ whole genome shotgun (WGS) entry which is preliminary data.</text>
</comment>
<dbReference type="Proteomes" id="UP000287830">
    <property type="component" value="Unassembled WGS sequence"/>
</dbReference>
<evidence type="ECO:0000313" key="1">
    <source>
        <dbReference type="EMBL" id="GCD34162.1"/>
    </source>
</evidence>
<dbReference type="SUPFAM" id="SSF51735">
    <property type="entry name" value="NAD(P)-binding Rossmann-fold domains"/>
    <property type="match status" value="1"/>
</dbReference>
<dbReference type="Pfam" id="PF02423">
    <property type="entry name" value="OCD_Mu_crystall"/>
    <property type="match status" value="1"/>
</dbReference>
<name>A0A7U9PVF0_9ACTN</name>
<organism evidence="1 2">
    <name type="scientific">Streptomyces chrestomyceticus JCM 4735</name>
    <dbReference type="NCBI Taxonomy" id="1306181"/>
    <lineage>
        <taxon>Bacteria</taxon>
        <taxon>Bacillati</taxon>
        <taxon>Actinomycetota</taxon>
        <taxon>Actinomycetes</taxon>
        <taxon>Kitasatosporales</taxon>
        <taxon>Streptomycetaceae</taxon>
        <taxon>Streptomyces</taxon>
    </lineage>
</organism>
<dbReference type="InterPro" id="IPR003462">
    <property type="entry name" value="ODC_Mu_crystall"/>
</dbReference>
<dbReference type="AlphaFoldDB" id="A0A7U9PVF0"/>
<dbReference type="EMBL" id="BHZC01000001">
    <property type="protein sequence ID" value="GCD34162.1"/>
    <property type="molecule type" value="Genomic_DNA"/>
</dbReference>
<accession>A0A7U9PVF0</accession>
<reference evidence="1 2" key="1">
    <citation type="submission" date="2018-11" db="EMBL/GenBank/DDBJ databases">
        <title>Whole genome sequence of Streptomyces chrestomyceticus NBRC 13444(T).</title>
        <authorList>
            <person name="Komaki H."/>
            <person name="Tamura T."/>
        </authorList>
    </citation>
    <scope>NUCLEOTIDE SEQUENCE [LARGE SCALE GENOMIC DNA]</scope>
    <source>
        <strain evidence="1 2">NBRC 13444</strain>
    </source>
</reference>
<dbReference type="RefSeq" id="WP_125044481.1">
    <property type="nucleotide sequence ID" value="NZ_BHZC01000001.1"/>
</dbReference>
<protein>
    <submittedName>
        <fullName evidence="1">Ornithine cyclodeaminase</fullName>
    </submittedName>
</protein>
<dbReference type="GeneID" id="95620892"/>
<dbReference type="PANTHER" id="PTHR13812">
    <property type="entry name" value="KETIMINE REDUCTASE MU-CRYSTALLIN"/>
    <property type="match status" value="1"/>
</dbReference>
<dbReference type="PANTHER" id="PTHR13812:SF19">
    <property type="entry name" value="KETIMINE REDUCTASE MU-CRYSTALLIN"/>
    <property type="match status" value="1"/>
</dbReference>
<dbReference type="GO" id="GO:0005737">
    <property type="term" value="C:cytoplasm"/>
    <property type="evidence" value="ECO:0007669"/>
    <property type="project" value="TreeGrafter"/>
</dbReference>
<sequence>MHVITTPHASEQAVLAALRAAFTDLASGDSALPGQFAVDLPGGGDVLHFPAVLPTADVYAVKVSPYLPQTTGPAAVTAWTLLVSLSTGQPVALLDAAHLTVERTAATTALAADALLPPDARTAAVVGYGRIGRAHARYLRQVRPGMDVRAFSPSGIGEADDGVRAVSTLDEATADAALVMLCTSAATDVLDPRHLPPGAVVTSISTNAPGAREIPPAAVPELDVYVDARTSLTVAAELVQAAAAGWDPATVRGDLAGLVAGTAPRPGGQRPVYFRSVGLGIEDAAVALAAYAYETATTEGRA</sequence>
<proteinExistence type="predicted"/>
<dbReference type="OrthoDB" id="7010472at2"/>
<gene>
    <name evidence="1" type="primary">ocd_2</name>
    <name evidence="1" type="ORF">OEIGOIKO_01887</name>
</gene>
<dbReference type="InterPro" id="IPR036291">
    <property type="entry name" value="NAD(P)-bd_dom_sf"/>
</dbReference>
<evidence type="ECO:0000313" key="2">
    <source>
        <dbReference type="Proteomes" id="UP000287830"/>
    </source>
</evidence>
<dbReference type="InterPro" id="IPR023401">
    <property type="entry name" value="ODC_N"/>
</dbReference>